<organism evidence="1 2">
    <name type="scientific">Pseudomonas frederiksbergensis</name>
    <dbReference type="NCBI Taxonomy" id="104087"/>
    <lineage>
        <taxon>Bacteria</taxon>
        <taxon>Pseudomonadati</taxon>
        <taxon>Pseudomonadota</taxon>
        <taxon>Gammaproteobacteria</taxon>
        <taxon>Pseudomonadales</taxon>
        <taxon>Pseudomonadaceae</taxon>
        <taxon>Pseudomonas</taxon>
    </lineage>
</organism>
<dbReference type="Proteomes" id="UP000283627">
    <property type="component" value="Unassembled WGS sequence"/>
</dbReference>
<dbReference type="AlphaFoldDB" id="A0A423KIX3"/>
<name>A0A423KIX3_9PSED</name>
<evidence type="ECO:0000313" key="2">
    <source>
        <dbReference type="Proteomes" id="UP000283627"/>
    </source>
</evidence>
<proteinExistence type="predicted"/>
<evidence type="ECO:0000313" key="1">
    <source>
        <dbReference type="EMBL" id="RON53095.1"/>
    </source>
</evidence>
<reference evidence="1 2" key="1">
    <citation type="submission" date="2016-10" db="EMBL/GenBank/DDBJ databases">
        <title>Comparative genome analysis of multiple Pseudomonas spp. focuses on biocontrol and plant growth promoting traits.</title>
        <authorList>
            <person name="Tao X.-Y."/>
            <person name="Taylor C.G."/>
        </authorList>
    </citation>
    <scope>NUCLEOTIDE SEQUENCE [LARGE SCALE GENOMIC DNA]</scope>
    <source>
        <strain evidence="1 2">39A2</strain>
    </source>
</reference>
<comment type="caution">
    <text evidence="1">The sequence shown here is derived from an EMBL/GenBank/DDBJ whole genome shotgun (WGS) entry which is preliminary data.</text>
</comment>
<gene>
    <name evidence="1" type="ORF">BK665_15730</name>
</gene>
<accession>A0A423KIX3</accession>
<sequence>MNEVINDLPEAIRQQAEKVLAEIESAGSMILAIKSGAQAYGFVQGLVCAGGITAGQGEVLSELFDKTAEKRLKILTLGLP</sequence>
<protein>
    <submittedName>
        <fullName evidence="1">Uncharacterized protein</fullName>
    </submittedName>
</protein>
<dbReference type="EMBL" id="MOBP01000010">
    <property type="protein sequence ID" value="RON53095.1"/>
    <property type="molecule type" value="Genomic_DNA"/>
</dbReference>
<dbReference type="RefSeq" id="WP_123407363.1">
    <property type="nucleotide sequence ID" value="NZ_MOBP01000010.1"/>
</dbReference>
<dbReference type="OrthoDB" id="7018900at2"/>